<evidence type="ECO:0000256" key="1">
    <source>
        <dbReference type="ARBA" id="ARBA00000085"/>
    </source>
</evidence>
<dbReference type="Pfam" id="PF08447">
    <property type="entry name" value="PAS_3"/>
    <property type="match status" value="1"/>
</dbReference>
<organism evidence="9 10">
    <name type="scientific">Gimibacter soli</name>
    <dbReference type="NCBI Taxonomy" id="3024400"/>
    <lineage>
        <taxon>Bacteria</taxon>
        <taxon>Pseudomonadati</taxon>
        <taxon>Pseudomonadota</taxon>
        <taxon>Alphaproteobacteria</taxon>
        <taxon>Kordiimonadales</taxon>
        <taxon>Temperatibacteraceae</taxon>
        <taxon>Gimibacter</taxon>
    </lineage>
</organism>
<keyword evidence="3" id="KW-0597">Phosphoprotein</keyword>
<keyword evidence="5" id="KW-0418">Kinase</keyword>
<dbReference type="GO" id="GO:0009927">
    <property type="term" value="F:histidine phosphotransfer kinase activity"/>
    <property type="evidence" value="ECO:0007669"/>
    <property type="project" value="TreeGrafter"/>
</dbReference>
<dbReference type="KEGG" id="gso:PH603_05985"/>
<dbReference type="InterPro" id="IPR003661">
    <property type="entry name" value="HisK_dim/P_dom"/>
</dbReference>
<dbReference type="RefSeq" id="WP_289505100.1">
    <property type="nucleotide sequence ID" value="NZ_CP116805.1"/>
</dbReference>
<proteinExistence type="predicted"/>
<dbReference type="CDD" id="cd00130">
    <property type="entry name" value="PAS"/>
    <property type="match status" value="1"/>
</dbReference>
<feature type="domain" description="PAS" evidence="7">
    <location>
        <begin position="4"/>
        <end position="48"/>
    </location>
</feature>
<dbReference type="SMART" id="SM00091">
    <property type="entry name" value="PAS"/>
    <property type="match status" value="2"/>
</dbReference>
<dbReference type="NCBIfam" id="TIGR00229">
    <property type="entry name" value="sensory_box"/>
    <property type="match status" value="2"/>
</dbReference>
<dbReference type="InterPro" id="IPR000014">
    <property type="entry name" value="PAS"/>
</dbReference>
<dbReference type="PANTHER" id="PTHR43047:SF72">
    <property type="entry name" value="OSMOSENSING HISTIDINE PROTEIN KINASE SLN1"/>
    <property type="match status" value="1"/>
</dbReference>
<comment type="catalytic activity">
    <reaction evidence="1">
        <text>ATP + protein L-histidine = ADP + protein N-phospho-L-histidine.</text>
        <dbReference type="EC" id="2.7.13.3"/>
    </reaction>
</comment>
<dbReference type="InterPro" id="IPR036890">
    <property type="entry name" value="HATPase_C_sf"/>
</dbReference>
<dbReference type="SUPFAM" id="SSF55874">
    <property type="entry name" value="ATPase domain of HSP90 chaperone/DNA topoisomerase II/histidine kinase"/>
    <property type="match status" value="1"/>
</dbReference>
<evidence type="ECO:0000256" key="4">
    <source>
        <dbReference type="ARBA" id="ARBA00022679"/>
    </source>
</evidence>
<dbReference type="PROSITE" id="PS50112">
    <property type="entry name" value="PAS"/>
    <property type="match status" value="2"/>
</dbReference>
<dbReference type="InterPro" id="IPR003594">
    <property type="entry name" value="HATPase_dom"/>
</dbReference>
<dbReference type="GO" id="GO:0000155">
    <property type="term" value="F:phosphorelay sensor kinase activity"/>
    <property type="evidence" value="ECO:0007669"/>
    <property type="project" value="InterPro"/>
</dbReference>
<name>A0AAF0BN11_9PROT</name>
<dbReference type="InterPro" id="IPR035965">
    <property type="entry name" value="PAS-like_dom_sf"/>
</dbReference>
<dbReference type="InterPro" id="IPR036097">
    <property type="entry name" value="HisK_dim/P_sf"/>
</dbReference>
<dbReference type="Gene3D" id="1.10.287.130">
    <property type="match status" value="1"/>
</dbReference>
<dbReference type="AlphaFoldDB" id="A0AAF0BN11"/>
<dbReference type="Pfam" id="PF02518">
    <property type="entry name" value="HATPase_c"/>
    <property type="match status" value="1"/>
</dbReference>
<evidence type="ECO:0000313" key="10">
    <source>
        <dbReference type="Proteomes" id="UP001217500"/>
    </source>
</evidence>
<dbReference type="Pfam" id="PF13426">
    <property type="entry name" value="PAS_9"/>
    <property type="match status" value="1"/>
</dbReference>
<evidence type="ECO:0000256" key="2">
    <source>
        <dbReference type="ARBA" id="ARBA00012438"/>
    </source>
</evidence>
<dbReference type="PANTHER" id="PTHR43047">
    <property type="entry name" value="TWO-COMPONENT HISTIDINE PROTEIN KINASE"/>
    <property type="match status" value="1"/>
</dbReference>
<gene>
    <name evidence="9" type="ORF">PH603_05985</name>
</gene>
<dbReference type="InterPro" id="IPR004358">
    <property type="entry name" value="Sig_transdc_His_kin-like_C"/>
</dbReference>
<dbReference type="EMBL" id="CP116805">
    <property type="protein sequence ID" value="WCL55306.1"/>
    <property type="molecule type" value="Genomic_DNA"/>
</dbReference>
<dbReference type="InterPro" id="IPR000700">
    <property type="entry name" value="PAS-assoc_C"/>
</dbReference>
<dbReference type="PROSITE" id="PS50113">
    <property type="entry name" value="PAC"/>
    <property type="match status" value="1"/>
</dbReference>
<keyword evidence="4" id="KW-0808">Transferase</keyword>
<keyword evidence="10" id="KW-1185">Reference proteome</keyword>
<evidence type="ECO:0000313" key="9">
    <source>
        <dbReference type="EMBL" id="WCL55306.1"/>
    </source>
</evidence>
<evidence type="ECO:0000259" key="7">
    <source>
        <dbReference type="PROSITE" id="PS50112"/>
    </source>
</evidence>
<dbReference type="PRINTS" id="PR00344">
    <property type="entry name" value="BCTRLSENSOR"/>
</dbReference>
<feature type="domain" description="PAS" evidence="7">
    <location>
        <begin position="172"/>
        <end position="219"/>
    </location>
</feature>
<dbReference type="InterPro" id="IPR005467">
    <property type="entry name" value="His_kinase_dom"/>
</dbReference>
<dbReference type="InterPro" id="IPR013655">
    <property type="entry name" value="PAS_fold_3"/>
</dbReference>
<dbReference type="SUPFAM" id="SSF55785">
    <property type="entry name" value="PYP-like sensor domain (PAS domain)"/>
    <property type="match status" value="2"/>
</dbReference>
<dbReference type="GO" id="GO:0005886">
    <property type="term" value="C:plasma membrane"/>
    <property type="evidence" value="ECO:0007669"/>
    <property type="project" value="TreeGrafter"/>
</dbReference>
<dbReference type="SMART" id="SM00387">
    <property type="entry name" value="HATPase_c"/>
    <property type="match status" value="1"/>
</dbReference>
<dbReference type="PROSITE" id="PS50109">
    <property type="entry name" value="HIS_KIN"/>
    <property type="match status" value="1"/>
</dbReference>
<dbReference type="Gene3D" id="3.30.565.10">
    <property type="entry name" value="Histidine kinase-like ATPase, C-terminal domain"/>
    <property type="match status" value="1"/>
</dbReference>
<dbReference type="SUPFAM" id="SSF47384">
    <property type="entry name" value="Homodimeric domain of signal transducing histidine kinase"/>
    <property type="match status" value="1"/>
</dbReference>
<dbReference type="Gene3D" id="3.30.450.20">
    <property type="entry name" value="PAS domain"/>
    <property type="match status" value="2"/>
</dbReference>
<evidence type="ECO:0000259" key="8">
    <source>
        <dbReference type="PROSITE" id="PS50113"/>
    </source>
</evidence>
<feature type="domain" description="PAC" evidence="8">
    <location>
        <begin position="223"/>
        <end position="275"/>
    </location>
</feature>
<dbReference type="CDD" id="cd00082">
    <property type="entry name" value="HisKA"/>
    <property type="match status" value="1"/>
</dbReference>
<reference evidence="9" key="1">
    <citation type="submission" date="2023-01" db="EMBL/GenBank/DDBJ databases">
        <title>The genome sequence of Kordiimonadaceae bacterium 6D33.</title>
        <authorList>
            <person name="Liu Y."/>
        </authorList>
    </citation>
    <scope>NUCLEOTIDE SEQUENCE</scope>
    <source>
        <strain evidence="9">6D33</strain>
    </source>
</reference>
<dbReference type="Pfam" id="PF00512">
    <property type="entry name" value="HisKA"/>
    <property type="match status" value="1"/>
</dbReference>
<dbReference type="Proteomes" id="UP001217500">
    <property type="component" value="Chromosome"/>
</dbReference>
<feature type="domain" description="Histidine kinase" evidence="6">
    <location>
        <begin position="293"/>
        <end position="515"/>
    </location>
</feature>
<sequence>MSEVEEIIARLVGLAPNAFYLIDAGGIIRYANPGASEMTGYGQEELVGDHFEKLIPTELRQHHTRYFDDHSRSGAPIYLMGQRDALPMLTKDGETRAVGTSIVKSDANGELLFGVIMTDMTPLKQAHSLLVQREAELKSSLTRLRHAEARFLMAQQLANVGSWDWNIATGDLYWSDEVYRICGYDNTSQPPGMTEVARMIHPEDRDKVKEAVDRVLTGELDQYDIQHRIMRRDRKVRVVRQIGRVERNDLGRPRLVIGSVQDFTDVSNLQDKMNEALMRETEANRSKTEFLANLSHELRTPLNAIIGYAGLIQSLDFTSDNQERLKGYAGYISHAGSLLNELVGDILEMSRVDLGLVELREQELEVGSLLEKVRTMSQTRAKEKNIRLYIECAKDMPQLWGDRLRLLQVILNLVTNSIKFTEPGGWVTMEAYVRRDHGIRLAVSDNGCGMSPDDVSRAVARFSKLHSVWTSEKQSGLGLGLAIVDALSKLHQAKLSIDSTPGAGTTVILDFPPERTMVAEKSLTLDTAS</sequence>
<evidence type="ECO:0000256" key="3">
    <source>
        <dbReference type="ARBA" id="ARBA00022553"/>
    </source>
</evidence>
<dbReference type="SMART" id="SM00388">
    <property type="entry name" value="HisKA"/>
    <property type="match status" value="1"/>
</dbReference>
<accession>A0AAF0BN11</accession>
<dbReference type="Gene3D" id="2.10.70.100">
    <property type="match status" value="1"/>
</dbReference>
<evidence type="ECO:0000259" key="6">
    <source>
        <dbReference type="PROSITE" id="PS50109"/>
    </source>
</evidence>
<dbReference type="EC" id="2.7.13.3" evidence="2"/>
<protein>
    <recommendedName>
        <fullName evidence="2">histidine kinase</fullName>
        <ecNumber evidence="2">2.7.13.3</ecNumber>
    </recommendedName>
</protein>
<evidence type="ECO:0000256" key="5">
    <source>
        <dbReference type="ARBA" id="ARBA00022777"/>
    </source>
</evidence>